<sequence>HCTIIRYCIGRAIGPANKIAWQKFQKLYAIIVATPGLYQELITQYNTHTSNKEAFKPQTFHRHSAANMTEHDVAHTMICNGIPTTWVDHSYHFGLWWFNHSYQGDPIHQSLYDEANDWHLRYLAKNGEPPAIQAWDGWQEPTNDNLNQFYYFDQKYTHQETTIHQCQCSWLVASISPSFQFLESQQYSIDMDTRTHTTDPLSSGLPESGPSPPTAQLDINSLMDEANASIHHWGDVPKDRMDVSPTETNISVPSTYGLAPVNEPQSMNNITLNNGVTPQNPIDATPNT</sequence>
<protein>
    <submittedName>
        <fullName evidence="2">Uncharacterized protein</fullName>
    </submittedName>
</protein>
<gene>
    <name evidence="2" type="ORF">P691DRAFT_676579</name>
</gene>
<evidence type="ECO:0000313" key="3">
    <source>
        <dbReference type="Proteomes" id="UP000807342"/>
    </source>
</evidence>
<comment type="caution">
    <text evidence="2">The sequence shown here is derived from an EMBL/GenBank/DDBJ whole genome shotgun (WGS) entry which is preliminary data.</text>
</comment>
<name>A0A9P5X7W7_9AGAR</name>
<dbReference type="EMBL" id="MU151334">
    <property type="protein sequence ID" value="KAF9444971.1"/>
    <property type="molecule type" value="Genomic_DNA"/>
</dbReference>
<reference evidence="2" key="1">
    <citation type="submission" date="2020-11" db="EMBL/GenBank/DDBJ databases">
        <authorList>
            <consortium name="DOE Joint Genome Institute"/>
            <person name="Ahrendt S."/>
            <person name="Riley R."/>
            <person name="Andreopoulos W."/>
            <person name="Labutti K."/>
            <person name="Pangilinan J."/>
            <person name="Ruiz-Duenas F.J."/>
            <person name="Barrasa J.M."/>
            <person name="Sanchez-Garcia M."/>
            <person name="Camarero S."/>
            <person name="Miyauchi S."/>
            <person name="Serrano A."/>
            <person name="Linde D."/>
            <person name="Babiker R."/>
            <person name="Drula E."/>
            <person name="Ayuso-Fernandez I."/>
            <person name="Pacheco R."/>
            <person name="Padilla G."/>
            <person name="Ferreira P."/>
            <person name="Barriuso J."/>
            <person name="Kellner H."/>
            <person name="Castanera R."/>
            <person name="Alfaro M."/>
            <person name="Ramirez L."/>
            <person name="Pisabarro A.G."/>
            <person name="Kuo A."/>
            <person name="Tritt A."/>
            <person name="Lipzen A."/>
            <person name="He G."/>
            <person name="Yan M."/>
            <person name="Ng V."/>
            <person name="Cullen D."/>
            <person name="Martin F."/>
            <person name="Rosso M.-N."/>
            <person name="Henrissat B."/>
            <person name="Hibbett D."/>
            <person name="Martinez A.T."/>
            <person name="Grigoriev I.V."/>
        </authorList>
    </citation>
    <scope>NUCLEOTIDE SEQUENCE</scope>
    <source>
        <strain evidence="2">MF-IS2</strain>
    </source>
</reference>
<dbReference type="Proteomes" id="UP000807342">
    <property type="component" value="Unassembled WGS sequence"/>
</dbReference>
<organism evidence="2 3">
    <name type="scientific">Macrolepiota fuliginosa MF-IS2</name>
    <dbReference type="NCBI Taxonomy" id="1400762"/>
    <lineage>
        <taxon>Eukaryota</taxon>
        <taxon>Fungi</taxon>
        <taxon>Dikarya</taxon>
        <taxon>Basidiomycota</taxon>
        <taxon>Agaricomycotina</taxon>
        <taxon>Agaricomycetes</taxon>
        <taxon>Agaricomycetidae</taxon>
        <taxon>Agaricales</taxon>
        <taxon>Agaricineae</taxon>
        <taxon>Agaricaceae</taxon>
        <taxon>Macrolepiota</taxon>
    </lineage>
</organism>
<keyword evidence="3" id="KW-1185">Reference proteome</keyword>
<proteinExistence type="predicted"/>
<dbReference type="AlphaFoldDB" id="A0A9P5X7W7"/>
<feature type="non-terminal residue" evidence="2">
    <location>
        <position position="1"/>
    </location>
</feature>
<accession>A0A9P5X7W7</accession>
<evidence type="ECO:0000313" key="2">
    <source>
        <dbReference type="EMBL" id="KAF9444971.1"/>
    </source>
</evidence>
<feature type="region of interest" description="Disordered" evidence="1">
    <location>
        <begin position="194"/>
        <end position="215"/>
    </location>
</feature>
<evidence type="ECO:0000256" key="1">
    <source>
        <dbReference type="SAM" id="MobiDB-lite"/>
    </source>
</evidence>
<dbReference type="OrthoDB" id="2947350at2759"/>